<evidence type="ECO:0000313" key="1">
    <source>
        <dbReference type="EMBL" id="MCI49804.1"/>
    </source>
</evidence>
<protein>
    <submittedName>
        <fullName evidence="1">Uncharacterized protein</fullName>
    </submittedName>
</protein>
<accession>A0A392SNN5</accession>
<dbReference type="AlphaFoldDB" id="A0A392SNN5"/>
<evidence type="ECO:0000313" key="2">
    <source>
        <dbReference type="Proteomes" id="UP000265520"/>
    </source>
</evidence>
<sequence length="45" mass="5006">RVVRITKAIRAESPSTQLQEDLQEEARPTLLEDVMGGGQHLNSCQ</sequence>
<organism evidence="1 2">
    <name type="scientific">Trifolium medium</name>
    <dbReference type="NCBI Taxonomy" id="97028"/>
    <lineage>
        <taxon>Eukaryota</taxon>
        <taxon>Viridiplantae</taxon>
        <taxon>Streptophyta</taxon>
        <taxon>Embryophyta</taxon>
        <taxon>Tracheophyta</taxon>
        <taxon>Spermatophyta</taxon>
        <taxon>Magnoliopsida</taxon>
        <taxon>eudicotyledons</taxon>
        <taxon>Gunneridae</taxon>
        <taxon>Pentapetalae</taxon>
        <taxon>rosids</taxon>
        <taxon>fabids</taxon>
        <taxon>Fabales</taxon>
        <taxon>Fabaceae</taxon>
        <taxon>Papilionoideae</taxon>
        <taxon>50 kb inversion clade</taxon>
        <taxon>NPAAA clade</taxon>
        <taxon>Hologalegina</taxon>
        <taxon>IRL clade</taxon>
        <taxon>Trifolieae</taxon>
        <taxon>Trifolium</taxon>
    </lineage>
</organism>
<proteinExistence type="predicted"/>
<dbReference type="EMBL" id="LXQA010407076">
    <property type="protein sequence ID" value="MCI49804.1"/>
    <property type="molecule type" value="Genomic_DNA"/>
</dbReference>
<dbReference type="Proteomes" id="UP000265520">
    <property type="component" value="Unassembled WGS sequence"/>
</dbReference>
<keyword evidence="2" id="KW-1185">Reference proteome</keyword>
<comment type="caution">
    <text evidence="1">The sequence shown here is derived from an EMBL/GenBank/DDBJ whole genome shotgun (WGS) entry which is preliminary data.</text>
</comment>
<name>A0A392SNN5_9FABA</name>
<reference evidence="1 2" key="1">
    <citation type="journal article" date="2018" name="Front. Plant Sci.">
        <title>Red Clover (Trifolium pratense) and Zigzag Clover (T. medium) - A Picture of Genomic Similarities and Differences.</title>
        <authorList>
            <person name="Dluhosova J."/>
            <person name="Istvanek J."/>
            <person name="Nedelnik J."/>
            <person name="Repkova J."/>
        </authorList>
    </citation>
    <scope>NUCLEOTIDE SEQUENCE [LARGE SCALE GENOMIC DNA]</scope>
    <source>
        <strain evidence="2">cv. 10/8</strain>
        <tissue evidence="1">Leaf</tissue>
    </source>
</reference>
<feature type="non-terminal residue" evidence="1">
    <location>
        <position position="1"/>
    </location>
</feature>